<evidence type="ECO:0000256" key="1">
    <source>
        <dbReference type="ARBA" id="ARBA00022737"/>
    </source>
</evidence>
<evidence type="ECO:0000256" key="2">
    <source>
        <dbReference type="ARBA" id="ARBA00023043"/>
    </source>
</evidence>
<proteinExistence type="predicted"/>
<dbReference type="EMBL" id="JBAMIC010000018">
    <property type="protein sequence ID" value="KAK7094405.1"/>
    <property type="molecule type" value="Genomic_DNA"/>
</dbReference>
<dbReference type="PROSITE" id="PS50088">
    <property type="entry name" value="ANK_REPEAT"/>
    <property type="match status" value="9"/>
</dbReference>
<dbReference type="PANTHER" id="PTHR24189">
    <property type="entry name" value="MYOTROPHIN"/>
    <property type="match status" value="1"/>
</dbReference>
<dbReference type="CDD" id="cd00882">
    <property type="entry name" value="Ras_like_GTPase"/>
    <property type="match status" value="1"/>
</dbReference>
<keyword evidence="1" id="KW-0677">Repeat</keyword>
<sequence>MSSPGDDGAMEMTQEIETRNSRQISNIADVDTEAASSLLANRGIGQVNICDISAPVNFGAQEVHNATYVKNQTVERQVVNSITNVFNSCSTCPDRSPCVGNPIHTSPCSVKIQGVNEEDLAKAVELLEENGRVGLCGGVQSGKTALGNAILEHFKQKGFIPFRVEEVCCHLQQDVKGKSIVLIDGALGMIGLDRARYRRCQSLRRNSPCLIVVTLYPHVLREVREQEKILDNPFLPAALVISLNHCPRDLCAVHYVPLLQCMLDDACLGKPFAALLLRSLQEDDSLELDSPALEAELSRLVSTSVNLCDLKKLVYNLKGSVFSNSGLGFLSRVLYDAAGLTLGSMHFKANVLQVCDVAFFVQHVGTLGTSKETLILIDSTDREYRVVMQRMYKMIEDGQLSELCQHPSLSCRQFLADFQTFCRGQDDYVDLLVSAVDRGLPLLYWSAWSLSSCLFRWLMTVLRERIVASRALSEGFLCAAIIAVLFEEREICRELTLIPLLLPAQPRWNLLLPSPKRFLKQGINAQFDGLKKRLQSGALCYLDDHSLPIPATLLSVTVTEDPVNVELPSQHWYLALRLLADREVDETDLDGNTLLHIAADKGNLEAITLAVKSGASVNTKNKNGQTPCQLAQKNQPSTPWAMFSHFHLLKACKEGNLLAVLWGSRHEQADRSNGDTALHVASRSGQTQAASILTQLIANVNVKNKKGETPLHCAAKAGNTDVASVLILRGAAVDLKDGDGSTPLHTAAFNGCTEMVRLLLEKRGSVGRKDKCGATALHKACENGHTDTARLLLETGASVGMKDKFGATALHKVCENGHTDTARLLLEHRSRVNVKDRGGRTPLHKAIKSGYTDTVYFLLKAGASAVKKDIKGGTALHIACERGHTVIAKLLLEHKASVATKDVNGQTPLHKACSTGQTEAVLLLLTRQAVKAAKDKKRRTPADLAFKKGHKSLVNIIHNFAG</sequence>
<dbReference type="InterPro" id="IPR036770">
    <property type="entry name" value="Ankyrin_rpt-contain_sf"/>
</dbReference>
<feature type="repeat" description="ANK" evidence="3">
    <location>
        <begin position="590"/>
        <end position="622"/>
    </location>
</feature>
<organism evidence="5 6">
    <name type="scientific">Littorina saxatilis</name>
    <dbReference type="NCBI Taxonomy" id="31220"/>
    <lineage>
        <taxon>Eukaryota</taxon>
        <taxon>Metazoa</taxon>
        <taxon>Spiralia</taxon>
        <taxon>Lophotrochozoa</taxon>
        <taxon>Mollusca</taxon>
        <taxon>Gastropoda</taxon>
        <taxon>Caenogastropoda</taxon>
        <taxon>Littorinimorpha</taxon>
        <taxon>Littorinoidea</taxon>
        <taxon>Littorinidae</taxon>
        <taxon>Littorina</taxon>
    </lineage>
</organism>
<dbReference type="Proteomes" id="UP001374579">
    <property type="component" value="Unassembled WGS sequence"/>
</dbReference>
<dbReference type="Pfam" id="PF20720">
    <property type="entry name" value="nSTAND3"/>
    <property type="match status" value="1"/>
</dbReference>
<accession>A0AAN9AXU8</accession>
<feature type="repeat" description="ANK" evidence="3">
    <location>
        <begin position="739"/>
        <end position="771"/>
    </location>
</feature>
<feature type="repeat" description="ANK" evidence="3">
    <location>
        <begin position="871"/>
        <end position="903"/>
    </location>
</feature>
<keyword evidence="2 3" id="KW-0040">ANK repeat</keyword>
<gene>
    <name evidence="5" type="ORF">V1264_005977</name>
</gene>
<evidence type="ECO:0000313" key="6">
    <source>
        <dbReference type="Proteomes" id="UP001374579"/>
    </source>
</evidence>
<dbReference type="Pfam" id="PF13637">
    <property type="entry name" value="Ank_4"/>
    <property type="match status" value="1"/>
</dbReference>
<feature type="repeat" description="ANK" evidence="3">
    <location>
        <begin position="838"/>
        <end position="870"/>
    </location>
</feature>
<dbReference type="PANTHER" id="PTHR24189:SF50">
    <property type="entry name" value="ANKYRIN REPEAT AND SOCS BOX PROTEIN 2"/>
    <property type="match status" value="1"/>
</dbReference>
<evidence type="ECO:0000256" key="3">
    <source>
        <dbReference type="PROSITE-ProRule" id="PRU00023"/>
    </source>
</evidence>
<dbReference type="Gene3D" id="1.25.40.20">
    <property type="entry name" value="Ankyrin repeat-containing domain"/>
    <property type="match status" value="5"/>
</dbReference>
<dbReference type="PRINTS" id="PR01415">
    <property type="entry name" value="ANKYRIN"/>
</dbReference>
<dbReference type="PROSITE" id="PS50297">
    <property type="entry name" value="ANK_REP_REGION"/>
    <property type="match status" value="9"/>
</dbReference>
<dbReference type="InterPro" id="IPR049050">
    <property type="entry name" value="nSTAND3"/>
</dbReference>
<evidence type="ECO:0000259" key="4">
    <source>
        <dbReference type="Pfam" id="PF20720"/>
    </source>
</evidence>
<feature type="repeat" description="ANK" evidence="3">
    <location>
        <begin position="673"/>
        <end position="705"/>
    </location>
</feature>
<dbReference type="AlphaFoldDB" id="A0AAN9AXU8"/>
<dbReference type="InterPro" id="IPR050745">
    <property type="entry name" value="Multifunctional_regulatory"/>
</dbReference>
<dbReference type="SUPFAM" id="SSF48403">
    <property type="entry name" value="Ankyrin repeat"/>
    <property type="match status" value="1"/>
</dbReference>
<name>A0AAN9AXU8_9CAEN</name>
<feature type="domain" description="Novel STAND NTPase 3" evidence="4">
    <location>
        <begin position="117"/>
        <end position="243"/>
    </location>
</feature>
<reference evidence="5 6" key="1">
    <citation type="submission" date="2024-02" db="EMBL/GenBank/DDBJ databases">
        <title>Chromosome-scale genome assembly of the rough periwinkle Littorina saxatilis.</title>
        <authorList>
            <person name="De Jode A."/>
            <person name="Faria R."/>
            <person name="Formenti G."/>
            <person name="Sims Y."/>
            <person name="Smith T.P."/>
            <person name="Tracey A."/>
            <person name="Wood J.M.D."/>
            <person name="Zagrodzka Z.B."/>
            <person name="Johannesson K."/>
            <person name="Butlin R.K."/>
            <person name="Leder E.H."/>
        </authorList>
    </citation>
    <scope>NUCLEOTIDE SEQUENCE [LARGE SCALE GENOMIC DNA]</scope>
    <source>
        <strain evidence="5">Snail1</strain>
        <tissue evidence="5">Muscle</tissue>
    </source>
</reference>
<dbReference type="InterPro" id="IPR002110">
    <property type="entry name" value="Ankyrin_rpt"/>
</dbReference>
<dbReference type="Pfam" id="PF12796">
    <property type="entry name" value="Ank_2"/>
    <property type="match status" value="3"/>
</dbReference>
<feature type="repeat" description="ANK" evidence="3">
    <location>
        <begin position="805"/>
        <end position="837"/>
    </location>
</feature>
<feature type="repeat" description="ANK" evidence="3">
    <location>
        <begin position="706"/>
        <end position="738"/>
    </location>
</feature>
<keyword evidence="6" id="KW-1185">Reference proteome</keyword>
<evidence type="ECO:0000313" key="5">
    <source>
        <dbReference type="EMBL" id="KAK7094405.1"/>
    </source>
</evidence>
<dbReference type="Pfam" id="PF00023">
    <property type="entry name" value="Ank"/>
    <property type="match status" value="1"/>
</dbReference>
<feature type="repeat" description="ANK" evidence="3">
    <location>
        <begin position="904"/>
        <end position="936"/>
    </location>
</feature>
<comment type="caution">
    <text evidence="5">The sequence shown here is derived from an EMBL/GenBank/DDBJ whole genome shotgun (WGS) entry which is preliminary data.</text>
</comment>
<dbReference type="SMART" id="SM00248">
    <property type="entry name" value="ANK"/>
    <property type="match status" value="9"/>
</dbReference>
<feature type="repeat" description="ANK" evidence="3">
    <location>
        <begin position="772"/>
        <end position="804"/>
    </location>
</feature>
<protein>
    <recommendedName>
        <fullName evidence="4">Novel STAND NTPase 3 domain-containing protein</fullName>
    </recommendedName>
</protein>